<evidence type="ECO:0000256" key="2">
    <source>
        <dbReference type="ARBA" id="ARBA00007886"/>
    </source>
</evidence>
<protein>
    <submittedName>
        <fullName evidence="10">Spore germination protein B3</fullName>
    </submittedName>
</protein>
<evidence type="ECO:0000256" key="5">
    <source>
        <dbReference type="ARBA" id="ARBA00023136"/>
    </source>
</evidence>
<evidence type="ECO:0000256" key="3">
    <source>
        <dbReference type="ARBA" id="ARBA00022544"/>
    </source>
</evidence>
<dbReference type="AlphaFoldDB" id="A0A0A1MRU0"/>
<dbReference type="PANTHER" id="PTHR35789">
    <property type="entry name" value="SPORE GERMINATION PROTEIN B3"/>
    <property type="match status" value="1"/>
</dbReference>
<dbReference type="Proteomes" id="UP000040453">
    <property type="component" value="Unassembled WGS sequence"/>
</dbReference>
<organism evidence="10 11">
    <name type="scientific">Oceanobacillus oncorhynchi</name>
    <dbReference type="NCBI Taxonomy" id="545501"/>
    <lineage>
        <taxon>Bacteria</taxon>
        <taxon>Bacillati</taxon>
        <taxon>Bacillota</taxon>
        <taxon>Bacilli</taxon>
        <taxon>Bacillales</taxon>
        <taxon>Bacillaceae</taxon>
        <taxon>Oceanobacillus</taxon>
    </lineage>
</organism>
<dbReference type="GO" id="GO:0009847">
    <property type="term" value="P:spore germination"/>
    <property type="evidence" value="ECO:0007669"/>
    <property type="project" value="InterPro"/>
</dbReference>
<dbReference type="EMBL" id="CDGG01000001">
    <property type="protein sequence ID" value="CEI82409.1"/>
    <property type="molecule type" value="Genomic_DNA"/>
</dbReference>
<evidence type="ECO:0000259" key="8">
    <source>
        <dbReference type="Pfam" id="PF05504"/>
    </source>
</evidence>
<accession>A0A0A1MRU0</accession>
<comment type="subcellular location">
    <subcellularLocation>
        <location evidence="1">Membrane</location>
        <topology evidence="1">Lipid-anchor</topology>
    </subcellularLocation>
</comment>
<keyword evidence="3" id="KW-0309">Germination</keyword>
<feature type="domain" description="Spore germination protein N-terminal" evidence="9">
    <location>
        <begin position="24"/>
        <end position="199"/>
    </location>
</feature>
<keyword evidence="6" id="KW-0564">Palmitate</keyword>
<dbReference type="NCBIfam" id="TIGR02887">
    <property type="entry name" value="spore_ger_x_C"/>
    <property type="match status" value="1"/>
</dbReference>
<keyword evidence="4" id="KW-0732">Signal</keyword>
<dbReference type="STRING" id="545501.BN997_02275"/>
<dbReference type="PANTHER" id="PTHR35789:SF1">
    <property type="entry name" value="SPORE GERMINATION PROTEIN B3"/>
    <property type="match status" value="1"/>
</dbReference>
<dbReference type="InterPro" id="IPR038501">
    <property type="entry name" value="Spore_GerAC_C_sf"/>
</dbReference>
<keyword evidence="5" id="KW-0472">Membrane</keyword>
<feature type="domain" description="Spore germination GerAC-like C-terminal" evidence="8">
    <location>
        <begin position="228"/>
        <end position="393"/>
    </location>
</feature>
<dbReference type="GO" id="GO:0016020">
    <property type="term" value="C:membrane"/>
    <property type="evidence" value="ECO:0007669"/>
    <property type="project" value="UniProtKB-SubCell"/>
</dbReference>
<gene>
    <name evidence="10" type="primary">gerBC</name>
    <name evidence="10" type="ORF">BN997_02275</name>
</gene>
<dbReference type="InterPro" id="IPR057336">
    <property type="entry name" value="GerAC_N"/>
</dbReference>
<evidence type="ECO:0000259" key="9">
    <source>
        <dbReference type="Pfam" id="PF25198"/>
    </source>
</evidence>
<evidence type="ECO:0000256" key="6">
    <source>
        <dbReference type="ARBA" id="ARBA00023139"/>
    </source>
</evidence>
<dbReference type="Gene3D" id="3.30.300.210">
    <property type="entry name" value="Nutrient germinant receptor protein C, domain 3"/>
    <property type="match status" value="1"/>
</dbReference>
<comment type="similarity">
    <text evidence="2">Belongs to the GerABKC lipoprotein family.</text>
</comment>
<proteinExistence type="inferred from homology"/>
<name>A0A0A1MRU0_9BACI</name>
<evidence type="ECO:0000313" key="10">
    <source>
        <dbReference type="EMBL" id="CEI82409.1"/>
    </source>
</evidence>
<keyword evidence="7" id="KW-0449">Lipoprotein</keyword>
<evidence type="ECO:0000256" key="1">
    <source>
        <dbReference type="ARBA" id="ARBA00004635"/>
    </source>
</evidence>
<evidence type="ECO:0000256" key="7">
    <source>
        <dbReference type="ARBA" id="ARBA00023288"/>
    </source>
</evidence>
<evidence type="ECO:0000313" key="11">
    <source>
        <dbReference type="Proteomes" id="UP000040453"/>
    </source>
</evidence>
<evidence type="ECO:0000256" key="4">
    <source>
        <dbReference type="ARBA" id="ARBA00022729"/>
    </source>
</evidence>
<dbReference type="InterPro" id="IPR046953">
    <property type="entry name" value="Spore_GerAC-like_C"/>
</dbReference>
<dbReference type="Pfam" id="PF25198">
    <property type="entry name" value="Spore_GerAC_N"/>
    <property type="match status" value="1"/>
</dbReference>
<dbReference type="InterPro" id="IPR008844">
    <property type="entry name" value="Spore_GerAC-like"/>
</dbReference>
<keyword evidence="11" id="KW-1185">Reference proteome</keyword>
<dbReference type="PROSITE" id="PS51257">
    <property type="entry name" value="PROKAR_LIPOPROTEIN"/>
    <property type="match status" value="1"/>
</dbReference>
<dbReference type="Pfam" id="PF05504">
    <property type="entry name" value="Spore_GerAC"/>
    <property type="match status" value="1"/>
</dbReference>
<dbReference type="OrthoDB" id="9816067at2"/>
<dbReference type="RefSeq" id="WP_042532217.1">
    <property type="nucleotide sequence ID" value="NZ_CAXOIH010000005.1"/>
</dbReference>
<reference evidence="10 11" key="1">
    <citation type="submission" date="2014-11" db="EMBL/GenBank/DDBJ databases">
        <authorList>
            <person name="Urmite Genomes Urmite Genomes"/>
        </authorList>
    </citation>
    <scope>NUCLEOTIDE SEQUENCE [LARGE SCALE GENOMIC DNA]</scope>
    <source>
        <strain evidence="10 11">Oc5</strain>
    </source>
</reference>
<sequence>MSRKWIIPFFMAACLPFLSGCWSSIELKELAIVSAYALDKKEDGTYVGTFQLINPMNVPGALQGGASGQNPSIATYTATGDNPLEVADRASTIVSRDLYFAHTSLLVISEELAREEGLSSILDAMERGIEFRTTTKIVISRDVKAGEFVQVLTAIDQVPAEKAIKSLEFTEELYGENIATNLQKFINAAVSTGKEPLVSGFSVEGDIEKAKTMEQLQSSDGSATIKVNGMGVFKEGKLVNWIDGEKSEGTLWVLDQIRQAPVNIDWENHEDAISYKVVRQKTNVATKIKDGKPAISVHIRAEGDLRVIEVPVDITNPHVLFRIEGALQQKIQAEAKAAIEVAQKTKTDIFGFGEKLHHSEPKVWQQFEKEWQDVYFPALDVDVTVEAFIRRTGMRNNPYLFDLNKKSE</sequence>